<name>A0A8T0G1S7_ARGBR</name>
<protein>
    <submittedName>
        <fullName evidence="2">Uncharacterized protein</fullName>
    </submittedName>
</protein>
<reference evidence="2" key="1">
    <citation type="journal article" date="2020" name="bioRxiv">
        <title>Chromosome-level reference genome of the European wasp spider Argiope bruennichi: a resource for studies on range expansion and evolutionary adaptation.</title>
        <authorList>
            <person name="Sheffer M.M."/>
            <person name="Hoppe A."/>
            <person name="Krehenwinkel H."/>
            <person name="Uhl G."/>
            <person name="Kuss A.W."/>
            <person name="Jensen L."/>
            <person name="Jensen C."/>
            <person name="Gillespie R.G."/>
            <person name="Hoff K.J."/>
            <person name="Prost S."/>
        </authorList>
    </citation>
    <scope>NUCLEOTIDE SEQUENCE</scope>
</reference>
<evidence type="ECO:0000256" key="1">
    <source>
        <dbReference type="SAM" id="MobiDB-lite"/>
    </source>
</evidence>
<dbReference type="Proteomes" id="UP000807504">
    <property type="component" value="Unassembled WGS sequence"/>
</dbReference>
<keyword evidence="3" id="KW-1185">Reference proteome</keyword>
<dbReference type="AlphaFoldDB" id="A0A8T0G1S7"/>
<dbReference type="EMBL" id="JABXBU010000001">
    <property type="protein sequence ID" value="KAF8796465.1"/>
    <property type="molecule type" value="Genomic_DNA"/>
</dbReference>
<gene>
    <name evidence="2" type="ORF">HNY73_000835</name>
</gene>
<sequence>MHTASILRPSHYADSFPFHSSAIRSRDSPILIKVSITTSSPSETTGRIIPDRSGHDPWPEDRQQFIPVTAPIKLSRLSIKVEWKSDKWGRIPCVHRTPVLLRARAASFVDADLSPL</sequence>
<reference evidence="2" key="2">
    <citation type="submission" date="2020-06" db="EMBL/GenBank/DDBJ databases">
        <authorList>
            <person name="Sheffer M."/>
        </authorList>
    </citation>
    <scope>NUCLEOTIDE SEQUENCE</scope>
</reference>
<feature type="region of interest" description="Disordered" evidence="1">
    <location>
        <begin position="37"/>
        <end position="59"/>
    </location>
</feature>
<evidence type="ECO:0000313" key="3">
    <source>
        <dbReference type="Proteomes" id="UP000807504"/>
    </source>
</evidence>
<comment type="caution">
    <text evidence="2">The sequence shown here is derived from an EMBL/GenBank/DDBJ whole genome shotgun (WGS) entry which is preliminary data.</text>
</comment>
<proteinExistence type="predicted"/>
<evidence type="ECO:0000313" key="2">
    <source>
        <dbReference type="EMBL" id="KAF8796465.1"/>
    </source>
</evidence>
<accession>A0A8T0G1S7</accession>
<feature type="compositionally biased region" description="Basic and acidic residues" evidence="1">
    <location>
        <begin position="49"/>
        <end position="59"/>
    </location>
</feature>
<organism evidence="2 3">
    <name type="scientific">Argiope bruennichi</name>
    <name type="common">Wasp spider</name>
    <name type="synonym">Aranea bruennichi</name>
    <dbReference type="NCBI Taxonomy" id="94029"/>
    <lineage>
        <taxon>Eukaryota</taxon>
        <taxon>Metazoa</taxon>
        <taxon>Ecdysozoa</taxon>
        <taxon>Arthropoda</taxon>
        <taxon>Chelicerata</taxon>
        <taxon>Arachnida</taxon>
        <taxon>Araneae</taxon>
        <taxon>Araneomorphae</taxon>
        <taxon>Entelegynae</taxon>
        <taxon>Araneoidea</taxon>
        <taxon>Araneidae</taxon>
        <taxon>Argiope</taxon>
    </lineage>
</organism>